<feature type="domain" description="DNA replication/recombination mediator RecO N-terminal" evidence="9">
    <location>
        <begin position="6"/>
        <end position="78"/>
    </location>
</feature>
<name>A0ABV7CH85_9GAMM</name>
<evidence type="ECO:0000256" key="1">
    <source>
        <dbReference type="ARBA" id="ARBA00003065"/>
    </source>
</evidence>
<evidence type="ECO:0000256" key="6">
    <source>
        <dbReference type="ARBA" id="ARBA00023204"/>
    </source>
</evidence>
<dbReference type="InterPro" id="IPR037278">
    <property type="entry name" value="ARFGAP/RecO"/>
</dbReference>
<dbReference type="Pfam" id="PF11967">
    <property type="entry name" value="RecO_N"/>
    <property type="match status" value="1"/>
</dbReference>
<evidence type="ECO:0000256" key="8">
    <source>
        <dbReference type="HAMAP-Rule" id="MF_00201"/>
    </source>
</evidence>
<evidence type="ECO:0000313" key="11">
    <source>
        <dbReference type="Proteomes" id="UP001595453"/>
    </source>
</evidence>
<protein>
    <recommendedName>
        <fullName evidence="3 8">DNA repair protein RecO</fullName>
    </recommendedName>
    <alternativeName>
        <fullName evidence="7 8">Recombination protein O</fullName>
    </alternativeName>
</protein>
<dbReference type="Proteomes" id="UP001595453">
    <property type="component" value="Unassembled WGS sequence"/>
</dbReference>
<dbReference type="Pfam" id="PF02565">
    <property type="entry name" value="RecO_C"/>
    <property type="match status" value="1"/>
</dbReference>
<dbReference type="NCBIfam" id="TIGR00613">
    <property type="entry name" value="reco"/>
    <property type="match status" value="1"/>
</dbReference>
<keyword evidence="11" id="KW-1185">Reference proteome</keyword>
<dbReference type="Gene3D" id="1.20.1440.120">
    <property type="entry name" value="Recombination protein O, C-terminal domain"/>
    <property type="match status" value="1"/>
</dbReference>
<evidence type="ECO:0000313" key="10">
    <source>
        <dbReference type="EMBL" id="MFC3031883.1"/>
    </source>
</evidence>
<dbReference type="InterPro" id="IPR042242">
    <property type="entry name" value="RecO_C"/>
</dbReference>
<accession>A0ABV7CH85</accession>
<evidence type="ECO:0000256" key="7">
    <source>
        <dbReference type="ARBA" id="ARBA00033409"/>
    </source>
</evidence>
<evidence type="ECO:0000256" key="2">
    <source>
        <dbReference type="ARBA" id="ARBA00007452"/>
    </source>
</evidence>
<evidence type="ECO:0000256" key="4">
    <source>
        <dbReference type="ARBA" id="ARBA00022763"/>
    </source>
</evidence>
<gene>
    <name evidence="8 10" type="primary">recO</name>
    <name evidence="10" type="ORF">ACFOEE_05075</name>
</gene>
<reference evidence="11" key="1">
    <citation type="journal article" date="2019" name="Int. J. Syst. Evol. Microbiol.">
        <title>The Global Catalogue of Microorganisms (GCM) 10K type strain sequencing project: providing services to taxonomists for standard genome sequencing and annotation.</title>
        <authorList>
            <consortium name="The Broad Institute Genomics Platform"/>
            <consortium name="The Broad Institute Genome Sequencing Center for Infectious Disease"/>
            <person name="Wu L."/>
            <person name="Ma J."/>
        </authorList>
    </citation>
    <scope>NUCLEOTIDE SEQUENCE [LARGE SCALE GENOMIC DNA]</scope>
    <source>
        <strain evidence="11">KCTC 42730</strain>
    </source>
</reference>
<dbReference type="SUPFAM" id="SSF57863">
    <property type="entry name" value="ArfGap/RecO-like zinc finger"/>
    <property type="match status" value="1"/>
</dbReference>
<dbReference type="Gene3D" id="2.40.50.140">
    <property type="entry name" value="Nucleic acid-binding proteins"/>
    <property type="match status" value="1"/>
</dbReference>
<dbReference type="HAMAP" id="MF_00201">
    <property type="entry name" value="RecO"/>
    <property type="match status" value="1"/>
</dbReference>
<dbReference type="InterPro" id="IPR012340">
    <property type="entry name" value="NA-bd_OB-fold"/>
</dbReference>
<keyword evidence="4 8" id="KW-0227">DNA damage</keyword>
<organism evidence="10 11">
    <name type="scientific">Pseudoalteromonas fenneropenaei</name>
    <dbReference type="NCBI Taxonomy" id="1737459"/>
    <lineage>
        <taxon>Bacteria</taxon>
        <taxon>Pseudomonadati</taxon>
        <taxon>Pseudomonadota</taxon>
        <taxon>Gammaproteobacteria</taxon>
        <taxon>Alteromonadales</taxon>
        <taxon>Pseudoalteromonadaceae</taxon>
        <taxon>Pseudoalteromonas</taxon>
    </lineage>
</organism>
<evidence type="ECO:0000256" key="5">
    <source>
        <dbReference type="ARBA" id="ARBA00023172"/>
    </source>
</evidence>
<comment type="similarity">
    <text evidence="2 8">Belongs to the RecO family.</text>
</comment>
<dbReference type="InterPro" id="IPR022572">
    <property type="entry name" value="DNA_rep/recomb_RecO_N"/>
</dbReference>
<keyword evidence="6 8" id="KW-0234">DNA repair</keyword>
<dbReference type="RefSeq" id="WP_377121566.1">
    <property type="nucleotide sequence ID" value="NZ_JBHRSD010000010.1"/>
</dbReference>
<comment type="function">
    <text evidence="1 8">Involved in DNA repair and RecF pathway recombination.</text>
</comment>
<evidence type="ECO:0000259" key="9">
    <source>
        <dbReference type="Pfam" id="PF11967"/>
    </source>
</evidence>
<dbReference type="PANTHER" id="PTHR33991">
    <property type="entry name" value="DNA REPAIR PROTEIN RECO"/>
    <property type="match status" value="1"/>
</dbReference>
<dbReference type="SUPFAM" id="SSF50249">
    <property type="entry name" value="Nucleic acid-binding proteins"/>
    <property type="match status" value="1"/>
</dbReference>
<evidence type="ECO:0000256" key="3">
    <source>
        <dbReference type="ARBA" id="ARBA00021310"/>
    </source>
</evidence>
<comment type="caution">
    <text evidence="10">The sequence shown here is derived from an EMBL/GenBank/DDBJ whole genome shotgun (WGS) entry which is preliminary data.</text>
</comment>
<keyword evidence="5 8" id="KW-0233">DNA recombination</keyword>
<proteinExistence type="inferred from homology"/>
<dbReference type="InterPro" id="IPR003717">
    <property type="entry name" value="RecO"/>
</dbReference>
<sequence>MDSDFSRAFLLHRRPFSDSQVMLNMLVEEVGHIKMMVRISGKQQLKHNAQLQPFTPLLCRYSGRHDLKYLNQFELLQSPSSMQGKRLYCGFYLNELSYRLMPINEPLEAAFELYQHHLQRLQLGDELEWVLRSYEFELLNLLGFGIEFEYDAEGQAIAPQAHYQYVQELGFVVAEQGYAGAALHAIAALDFSADAVRRAAKQLSRQILRPLLGNRDLKSRELFITR</sequence>
<dbReference type="EMBL" id="JBHRSD010000010">
    <property type="protein sequence ID" value="MFC3031883.1"/>
    <property type="molecule type" value="Genomic_DNA"/>
</dbReference>
<dbReference type="PANTHER" id="PTHR33991:SF1">
    <property type="entry name" value="DNA REPAIR PROTEIN RECO"/>
    <property type="match status" value="1"/>
</dbReference>